<protein>
    <submittedName>
        <fullName evidence="1">Uncharacterized protein</fullName>
    </submittedName>
</protein>
<evidence type="ECO:0000313" key="1">
    <source>
        <dbReference type="EMBL" id="KAF9526857.1"/>
    </source>
</evidence>
<name>A0A9P6EDB4_9AGAR</name>
<evidence type="ECO:0000313" key="2">
    <source>
        <dbReference type="Proteomes" id="UP000807306"/>
    </source>
</evidence>
<organism evidence="1 2">
    <name type="scientific">Crepidotus variabilis</name>
    <dbReference type="NCBI Taxonomy" id="179855"/>
    <lineage>
        <taxon>Eukaryota</taxon>
        <taxon>Fungi</taxon>
        <taxon>Dikarya</taxon>
        <taxon>Basidiomycota</taxon>
        <taxon>Agaricomycotina</taxon>
        <taxon>Agaricomycetes</taxon>
        <taxon>Agaricomycetidae</taxon>
        <taxon>Agaricales</taxon>
        <taxon>Agaricineae</taxon>
        <taxon>Crepidotaceae</taxon>
        <taxon>Crepidotus</taxon>
    </lineage>
</organism>
<keyword evidence="2" id="KW-1185">Reference proteome</keyword>
<proteinExistence type="predicted"/>
<reference evidence="1" key="1">
    <citation type="submission" date="2020-11" db="EMBL/GenBank/DDBJ databases">
        <authorList>
            <consortium name="DOE Joint Genome Institute"/>
            <person name="Ahrendt S."/>
            <person name="Riley R."/>
            <person name="Andreopoulos W."/>
            <person name="Labutti K."/>
            <person name="Pangilinan J."/>
            <person name="Ruiz-Duenas F.J."/>
            <person name="Barrasa J.M."/>
            <person name="Sanchez-Garcia M."/>
            <person name="Camarero S."/>
            <person name="Miyauchi S."/>
            <person name="Serrano A."/>
            <person name="Linde D."/>
            <person name="Babiker R."/>
            <person name="Drula E."/>
            <person name="Ayuso-Fernandez I."/>
            <person name="Pacheco R."/>
            <person name="Padilla G."/>
            <person name="Ferreira P."/>
            <person name="Barriuso J."/>
            <person name="Kellner H."/>
            <person name="Castanera R."/>
            <person name="Alfaro M."/>
            <person name="Ramirez L."/>
            <person name="Pisabarro A.G."/>
            <person name="Kuo A."/>
            <person name="Tritt A."/>
            <person name="Lipzen A."/>
            <person name="He G."/>
            <person name="Yan M."/>
            <person name="Ng V."/>
            <person name="Cullen D."/>
            <person name="Martin F."/>
            <person name="Rosso M.-N."/>
            <person name="Henrissat B."/>
            <person name="Hibbett D."/>
            <person name="Martinez A.T."/>
            <person name="Grigoriev I.V."/>
        </authorList>
    </citation>
    <scope>NUCLEOTIDE SEQUENCE</scope>
    <source>
        <strain evidence="1">CBS 506.95</strain>
    </source>
</reference>
<comment type="caution">
    <text evidence="1">The sequence shown here is derived from an EMBL/GenBank/DDBJ whole genome shotgun (WGS) entry which is preliminary data.</text>
</comment>
<dbReference type="EMBL" id="MU157866">
    <property type="protein sequence ID" value="KAF9526857.1"/>
    <property type="molecule type" value="Genomic_DNA"/>
</dbReference>
<accession>A0A9P6EDB4</accession>
<dbReference type="Proteomes" id="UP000807306">
    <property type="component" value="Unassembled WGS sequence"/>
</dbReference>
<gene>
    <name evidence="1" type="ORF">CPB83DRAFT_857095</name>
</gene>
<sequence>MACLPTIENLILRGVAEFPFAMLDKVKNSNLKRIELLGDHIFNLVNLEKAPNYSKASGLRHFTLHDCWLVEEVASWFDSGNRLGSPWISHLQSFNFCDASYEGLELFSRILKVCEIV</sequence>
<dbReference type="AlphaFoldDB" id="A0A9P6EDB4"/>